<gene>
    <name evidence="1" type="ORF">QFC21_001898</name>
</gene>
<evidence type="ECO:0000313" key="2">
    <source>
        <dbReference type="Proteomes" id="UP001227268"/>
    </source>
</evidence>
<keyword evidence="2" id="KW-1185">Reference proteome</keyword>
<dbReference type="EMBL" id="JASBWT010000004">
    <property type="protein sequence ID" value="KAJ9105527.1"/>
    <property type="molecule type" value="Genomic_DNA"/>
</dbReference>
<protein>
    <submittedName>
        <fullName evidence="1">Uncharacterized protein</fullName>
    </submittedName>
</protein>
<proteinExistence type="predicted"/>
<dbReference type="Proteomes" id="UP001227268">
    <property type="component" value="Unassembled WGS sequence"/>
</dbReference>
<name>A0ACC2W4G3_9TREE</name>
<reference evidence="1" key="1">
    <citation type="submission" date="2023-04" db="EMBL/GenBank/DDBJ databases">
        <title>Draft Genome sequencing of Naganishia species isolated from polar environments using Oxford Nanopore Technology.</title>
        <authorList>
            <person name="Leo P."/>
            <person name="Venkateswaran K."/>
        </authorList>
    </citation>
    <scope>NUCLEOTIDE SEQUENCE</scope>
    <source>
        <strain evidence="1">MNA-CCFEE 5423</strain>
    </source>
</reference>
<accession>A0ACC2W4G3</accession>
<evidence type="ECO:0000313" key="1">
    <source>
        <dbReference type="EMBL" id="KAJ9105527.1"/>
    </source>
</evidence>
<sequence length="964" mass="105648">MSTNEQAISGGLYGESNPYPYLDTLNERQKTGMYSTDVDAALEMKKRLNVLLGEPGANKLVLGTFHSTCVKYLRRYGKSIGLNNNFSIMDYDDAKKMMANFIKPIAQALKEVHIALKADQVLSEISNAKAKGETPGGMRARAEALESGGQILSVMADLYEEYEKGLRAAGSLDFDDLLGYGLKLLKQERHILKSVKHVLVDEFQDTNTTQYELMKLFAKEGNVTIVGDPDQAIYGWRAADIENLQHMKKDYPNTVEVHLEQNYRSTGAILAASLAIVTQGKWKKKQSYKKRIQKGLYTAFGSGVPVTLKQTSNGFNEAEYIADEIKRLIAHTGNLLTFDDFAILLRYNALSRILETTLQKHSIPTRLVGGHKFFERLEVKDVLGYLQLINNPQYHPAFIRVINVPKRSIGEKTLQGILDRAKTKGLSAMDMAERIADGEDSYYLSIPQNSRKNLVQFVDVIRKLRVQAKNGTRVPELIESLLEETGYEAYLRRTHADFDTRWENVKELASTHMPISYSVTISQEQEGKNGTSVSASQGAPRESTHTAEDVSGSAAATASSNQDPRGKKRKATGEASSEAIDLEYAEEEEVITPAADVPTADEVDDSEDIEGTPLRVFLEASMLATDAQAQDENAVIPELTFADKRMAGKQEIPKELSPFVAACREDAKKSMFEPEYPVITWQDRELIASVICRKPVPEKKAAEIIHAHIVSMPSGKRSWELPWASDSNWRAGGAAFYHNSHNKEHRAQQYWDSERDEYRLPDMEQGSMGSASQTPGAPSASQPASVGFVSASQFRSQASVPATQPVPPAALKASEKMRLAAYSQPIFAGSQRAANETAPQPFAFGKPADMSIPVASAGSPSSFRTAQSTQVNNAILKNIGLPPPITALTSSSPPTHTGFVPAGLNSFQTFSSSSLASLKNLGLPDVKPALLATPPKAAGPRPGQPIRRLGMGRPAPYGSTKPAF</sequence>
<organism evidence="1 2">
    <name type="scientific">Naganishia friedmannii</name>
    <dbReference type="NCBI Taxonomy" id="89922"/>
    <lineage>
        <taxon>Eukaryota</taxon>
        <taxon>Fungi</taxon>
        <taxon>Dikarya</taxon>
        <taxon>Basidiomycota</taxon>
        <taxon>Agaricomycotina</taxon>
        <taxon>Tremellomycetes</taxon>
        <taxon>Filobasidiales</taxon>
        <taxon>Filobasidiaceae</taxon>
        <taxon>Naganishia</taxon>
    </lineage>
</organism>
<comment type="caution">
    <text evidence="1">The sequence shown here is derived from an EMBL/GenBank/DDBJ whole genome shotgun (WGS) entry which is preliminary data.</text>
</comment>